<name>A0ABX2EUG2_9BURK</name>
<gene>
    <name evidence="2" type="ORF">HLB44_34865</name>
</gene>
<protein>
    <recommendedName>
        <fullName evidence="4">Type III effector protein</fullName>
    </recommendedName>
</protein>
<evidence type="ECO:0008006" key="4">
    <source>
        <dbReference type="Google" id="ProtNLM"/>
    </source>
</evidence>
<accession>A0ABX2EUG2</accession>
<reference evidence="2 3" key="1">
    <citation type="submission" date="2020-05" db="EMBL/GenBank/DDBJ databases">
        <title>Aquincola sp. isolate from soil.</title>
        <authorList>
            <person name="Han J."/>
            <person name="Kim D.-U."/>
        </authorList>
    </citation>
    <scope>NUCLEOTIDE SEQUENCE [LARGE SCALE GENOMIC DNA]</scope>
    <source>
        <strain evidence="2 3">S2</strain>
    </source>
</reference>
<sequence length="920" mass="100523">MKFRPLTNVVRQTLGRQNDRNDRNANRQAPQGPHAENLPLQPLNPRRNDGAAPPRLVLPEVGGADIGFDVNDHLDQARTNFAAQLNVGAPPVVPQFTPIDILAPHDIGMLQVLRPMVYRDDLPAVLHRELMEGRVHAMTAVAKEELLRTAAARIGDATVDLSARGDMLQQLLAQRDQLAAPERQALTQLITANPHVLARALSDRAQAHFDDVGDNGLSLALQSLDHALAHPDPAMRMQLPGQAVDAIFAAIPDDLLPTVVTGIEEHTSELMEQALMTQAPNLLIATQRRLNEIAEASLNRTQTDSTAKVNRNVPMPNSAGLAELVGKRQVVTQRTAIVAWLAALGQEKQAAQSPAKAGAIDAMARSTRDLFLSNGCTVVATRLHFIEMARDCHKLGLGGATKLAMACASRLPKGDALSEWVEVIGAQARKAERTPLEDTWNKMSQAAQQREDSMHGPHGLLNRTNQYFHGISTSQVPQFAPLATLAQELQHQRGHSQGGNLADWQRTLTDVKAKLEPGRLDLMQQTQETETQFAALLKEHQTHAKEVTTLIRQAKEGLTANYKKSAITGVARLLDARISSSHTGHAAHEHHALLNNSRFGRHFENRLAHHLISEPPRSVVAAVQALGAAFAKHITTLPWDQEKRSLMVATLRQNIGQDDYWCKNAPVLKRLIEADGDVETGAALTDLFNGAKTSGLDCAALVHFINRIHSFDETSPWYQASQDNYDAWIRPHKSRLESRIRMEDRVTRTEGIGLLHQDDINVVAPWSFKGANPATEFKPDLQVAETSPAVAESLGKEVPYVAGGSGVMSSILHMVNHFNKHAGRRIEVGPIALATLMMLNTAHTVNEVAFTLARLDQRLGLGLNMGSGDTRAFVADYQKLLPALAGNQQDAGHVQRLMERALDDTIAEFVKTGPSALSVT</sequence>
<keyword evidence="3" id="KW-1185">Reference proteome</keyword>
<evidence type="ECO:0000313" key="2">
    <source>
        <dbReference type="EMBL" id="NRF72179.1"/>
    </source>
</evidence>
<evidence type="ECO:0000313" key="3">
    <source>
        <dbReference type="Proteomes" id="UP000737171"/>
    </source>
</evidence>
<proteinExistence type="predicted"/>
<dbReference type="Proteomes" id="UP000737171">
    <property type="component" value="Unassembled WGS sequence"/>
</dbReference>
<feature type="region of interest" description="Disordered" evidence="1">
    <location>
        <begin position="1"/>
        <end position="54"/>
    </location>
</feature>
<dbReference type="EMBL" id="JABRWJ010000019">
    <property type="protein sequence ID" value="NRF72179.1"/>
    <property type="molecule type" value="Genomic_DNA"/>
</dbReference>
<comment type="caution">
    <text evidence="2">The sequence shown here is derived from an EMBL/GenBank/DDBJ whole genome shotgun (WGS) entry which is preliminary data.</text>
</comment>
<dbReference type="RefSeq" id="WP_173134933.1">
    <property type="nucleotide sequence ID" value="NZ_JABRWJ010000019.1"/>
</dbReference>
<evidence type="ECO:0000256" key="1">
    <source>
        <dbReference type="SAM" id="MobiDB-lite"/>
    </source>
</evidence>
<organism evidence="2 3">
    <name type="scientific">Pseudaquabacterium terrae</name>
    <dbReference type="NCBI Taxonomy" id="2732868"/>
    <lineage>
        <taxon>Bacteria</taxon>
        <taxon>Pseudomonadati</taxon>
        <taxon>Pseudomonadota</taxon>
        <taxon>Betaproteobacteria</taxon>
        <taxon>Burkholderiales</taxon>
        <taxon>Sphaerotilaceae</taxon>
        <taxon>Pseudaquabacterium</taxon>
    </lineage>
</organism>